<keyword evidence="4" id="KW-1185">Reference proteome</keyword>
<reference evidence="3 4" key="1">
    <citation type="journal article" date="2012" name="J. Bacteriol.">
        <title>Complete genome sequences of Methylophaga sp. strain JAM1 and Methylophaga sp. strain JAM7.</title>
        <authorList>
            <person name="Villeneuve C."/>
            <person name="Martineau C."/>
            <person name="Mauffrey F."/>
            <person name="Villemur R."/>
        </authorList>
    </citation>
    <scope>NUCLEOTIDE SEQUENCE [LARGE SCALE GENOMIC DNA]</scope>
    <source>
        <strain evidence="3 4">JAM7</strain>
    </source>
</reference>
<gene>
    <name evidence="3" type="ordered locus">Q7C_1047</name>
</gene>
<accession>I1YH13</accession>
<dbReference type="KEGG" id="mec:Q7C_1047"/>
<dbReference type="EMBL" id="CP003380">
    <property type="protein sequence ID" value="AFJ02206.1"/>
    <property type="molecule type" value="Genomic_DNA"/>
</dbReference>
<dbReference type="eggNOG" id="COG2378">
    <property type="taxonomic scope" value="Bacteria"/>
</dbReference>
<dbReference type="Pfam" id="PF25583">
    <property type="entry name" value="WCX"/>
    <property type="match status" value="1"/>
</dbReference>
<dbReference type="AlphaFoldDB" id="I1YH13"/>
<evidence type="ECO:0000313" key="3">
    <source>
        <dbReference type="EMBL" id="AFJ02206.1"/>
    </source>
</evidence>
<sequence length="320" mass="38197">MEFSHIYELDNYFKKHRYPVPLNDILNHFGYGKNTFHRIRTHMCDYLGAPIKNKRGRGYYYDLKSGETFELPGLWFTDKEMVSLALLEQISQSLQPPLVKELLHPVTQRLQARLHKQSINDQDWQNRIKVTSQWQRQCEPTFFTEIAFSLLTRKQLQISYWQWQTDQIDTRIISPQRLVYYRDNWYLDAWCHKRDALRTFLLDNIQQIQRLKNQAIDIPFSTLDNHVMPGYGIFAGKVKDIATLRFSKPISKRVSRENWHPDQQADWTAEGNYLLSIPYSDNRELIRDILHFGSEVEVLSPADLREDIAQEIQKMQKNYR</sequence>
<dbReference type="InterPro" id="IPR057727">
    <property type="entry name" value="WCX_dom"/>
</dbReference>
<feature type="domain" description="WCX" evidence="2">
    <location>
        <begin position="242"/>
        <end position="315"/>
    </location>
</feature>
<name>I1YH13_METFJ</name>
<feature type="domain" description="WYL" evidence="1">
    <location>
        <begin position="143"/>
        <end position="209"/>
    </location>
</feature>
<dbReference type="Proteomes" id="UP000009145">
    <property type="component" value="Chromosome"/>
</dbReference>
<evidence type="ECO:0000259" key="1">
    <source>
        <dbReference type="Pfam" id="PF13280"/>
    </source>
</evidence>
<dbReference type="PROSITE" id="PS52050">
    <property type="entry name" value="WYL"/>
    <property type="match status" value="1"/>
</dbReference>
<dbReference type="Pfam" id="PF13280">
    <property type="entry name" value="WYL"/>
    <property type="match status" value="1"/>
</dbReference>
<dbReference type="InterPro" id="IPR051534">
    <property type="entry name" value="CBASS_pafABC_assoc_protein"/>
</dbReference>
<dbReference type="PANTHER" id="PTHR34580">
    <property type="match status" value="1"/>
</dbReference>
<dbReference type="STRING" id="754477.Q7C_1047"/>
<dbReference type="InterPro" id="IPR026881">
    <property type="entry name" value="WYL_dom"/>
</dbReference>
<organism evidence="3 4">
    <name type="scientific">Methylophaga frappieri (strain ATCC BAA-2434 / DSM 25690 / JAM7)</name>
    <dbReference type="NCBI Taxonomy" id="754477"/>
    <lineage>
        <taxon>Bacteria</taxon>
        <taxon>Pseudomonadati</taxon>
        <taxon>Pseudomonadota</taxon>
        <taxon>Gammaproteobacteria</taxon>
        <taxon>Thiotrichales</taxon>
        <taxon>Piscirickettsiaceae</taxon>
        <taxon>Methylophaga</taxon>
    </lineage>
</organism>
<proteinExistence type="predicted"/>
<dbReference type="PANTHER" id="PTHR34580:SF3">
    <property type="entry name" value="PROTEIN PAFB"/>
    <property type="match status" value="1"/>
</dbReference>
<dbReference type="HOGENOM" id="CLU_041141_4_1_6"/>
<evidence type="ECO:0000259" key="2">
    <source>
        <dbReference type="Pfam" id="PF25583"/>
    </source>
</evidence>
<dbReference type="RefSeq" id="WP_014703626.1">
    <property type="nucleotide sequence ID" value="NC_017856.1"/>
</dbReference>
<dbReference type="PATRIC" id="fig|754477.3.peg.1028"/>
<protein>
    <submittedName>
        <fullName evidence="3">Putative transcriptional regulator</fullName>
    </submittedName>
</protein>
<dbReference type="OrthoDB" id="9807255at2"/>
<evidence type="ECO:0000313" key="4">
    <source>
        <dbReference type="Proteomes" id="UP000009145"/>
    </source>
</evidence>